<sequence>MRMERSICTPRYRSLVSHSTSCPQNLSFCGMIRCWPVRLSSSQSCSWPARVGMSSVNAVKRHGDKQLPLKTAALRRPGSQNLSSIRSRTFEIAMLIFNDESRPYRNGCRYLAPLNDYRQRLTALPS</sequence>
<dbReference type="AlphaFoldDB" id="A0A4C1W757"/>
<comment type="caution">
    <text evidence="1">The sequence shown here is derived from an EMBL/GenBank/DDBJ whole genome shotgun (WGS) entry which is preliminary data.</text>
</comment>
<dbReference type="Proteomes" id="UP000299102">
    <property type="component" value="Unassembled WGS sequence"/>
</dbReference>
<reference evidence="1 2" key="1">
    <citation type="journal article" date="2019" name="Commun. Biol.">
        <title>The bagworm genome reveals a unique fibroin gene that provides high tensile strength.</title>
        <authorList>
            <person name="Kono N."/>
            <person name="Nakamura H."/>
            <person name="Ohtoshi R."/>
            <person name="Tomita M."/>
            <person name="Numata K."/>
            <person name="Arakawa K."/>
        </authorList>
    </citation>
    <scope>NUCLEOTIDE SEQUENCE [LARGE SCALE GENOMIC DNA]</scope>
</reference>
<evidence type="ECO:0000313" key="2">
    <source>
        <dbReference type="Proteomes" id="UP000299102"/>
    </source>
</evidence>
<proteinExistence type="predicted"/>
<dbReference type="EMBL" id="BGZK01000491">
    <property type="protein sequence ID" value="GBP46901.1"/>
    <property type="molecule type" value="Genomic_DNA"/>
</dbReference>
<gene>
    <name evidence="1" type="ORF">EVAR_37805_1</name>
</gene>
<organism evidence="1 2">
    <name type="scientific">Eumeta variegata</name>
    <name type="common">Bagworm moth</name>
    <name type="synonym">Eumeta japonica</name>
    <dbReference type="NCBI Taxonomy" id="151549"/>
    <lineage>
        <taxon>Eukaryota</taxon>
        <taxon>Metazoa</taxon>
        <taxon>Ecdysozoa</taxon>
        <taxon>Arthropoda</taxon>
        <taxon>Hexapoda</taxon>
        <taxon>Insecta</taxon>
        <taxon>Pterygota</taxon>
        <taxon>Neoptera</taxon>
        <taxon>Endopterygota</taxon>
        <taxon>Lepidoptera</taxon>
        <taxon>Glossata</taxon>
        <taxon>Ditrysia</taxon>
        <taxon>Tineoidea</taxon>
        <taxon>Psychidae</taxon>
        <taxon>Oiketicinae</taxon>
        <taxon>Eumeta</taxon>
    </lineage>
</organism>
<accession>A0A4C1W757</accession>
<protein>
    <submittedName>
        <fullName evidence="1">Uncharacterized protein</fullName>
    </submittedName>
</protein>
<keyword evidence="2" id="KW-1185">Reference proteome</keyword>
<name>A0A4C1W757_EUMVA</name>
<evidence type="ECO:0000313" key="1">
    <source>
        <dbReference type="EMBL" id="GBP46901.1"/>
    </source>
</evidence>